<comment type="caution">
    <text evidence="1">The sequence shown here is derived from an EMBL/GenBank/DDBJ whole genome shotgun (WGS) entry which is preliminary data.</text>
</comment>
<dbReference type="eggNOG" id="ENOG5031E2V">
    <property type="taxonomic scope" value="Bacteria"/>
</dbReference>
<reference evidence="1 2" key="1">
    <citation type="journal article" date="2014" name="Antonie Van Leeuwenhoek">
        <title>Hyphomonas beringensis sp. nov. and Hyphomonas chukchiensis sp. nov., isolated from surface seawater of the Bering Sea and Chukchi Sea.</title>
        <authorList>
            <person name="Li C."/>
            <person name="Lai Q."/>
            <person name="Li G."/>
            <person name="Dong C."/>
            <person name="Wang J."/>
            <person name="Liao Y."/>
            <person name="Shao Z."/>
        </authorList>
    </citation>
    <scope>NUCLEOTIDE SEQUENCE [LARGE SCALE GENOMIC DNA]</scope>
    <source>
        <strain evidence="1 2">PS728</strain>
    </source>
</reference>
<sequence>MRMARILKWDKTYEYRAWPGPEDTLAATIRRDFQSQQMEDRTDDYLLPVGLSALTFLPKIRAGKKFEIKQRIRTDAAVEIWRRIFSEKFPLNLNVQPVLEAVYPSATLTEGALDTPGRLVRMLMPHAFFCRVRKTRLSLRKGACKAEITEIEALGKETMTVALECRKLSPVADYLLAQGSPLLPNIDYGTWLRAQIKRRSSIGLVDDRRWPP</sequence>
<name>A0A062VGG9_9PROT</name>
<dbReference type="EMBL" id="ARYM01000005">
    <property type="protein sequence ID" value="KCZ99469.1"/>
    <property type="molecule type" value="Genomic_DNA"/>
</dbReference>
<accession>A0A062VGG9</accession>
<proteinExistence type="predicted"/>
<organism evidence="1 2">
    <name type="scientific">Hyphomonas polymorpha PS728</name>
    <dbReference type="NCBI Taxonomy" id="1280954"/>
    <lineage>
        <taxon>Bacteria</taxon>
        <taxon>Pseudomonadati</taxon>
        <taxon>Pseudomonadota</taxon>
        <taxon>Alphaproteobacteria</taxon>
        <taxon>Hyphomonadales</taxon>
        <taxon>Hyphomonadaceae</taxon>
        <taxon>Hyphomonas</taxon>
    </lineage>
</organism>
<protein>
    <submittedName>
        <fullName evidence="1">Uncharacterized protein</fullName>
    </submittedName>
</protein>
<dbReference type="Proteomes" id="UP000027100">
    <property type="component" value="Unassembled WGS sequence"/>
</dbReference>
<gene>
    <name evidence="1" type="ORF">HPO_06017</name>
</gene>
<keyword evidence="2" id="KW-1185">Reference proteome</keyword>
<dbReference type="AlphaFoldDB" id="A0A062VGG9"/>
<evidence type="ECO:0000313" key="2">
    <source>
        <dbReference type="Proteomes" id="UP000027100"/>
    </source>
</evidence>
<evidence type="ECO:0000313" key="1">
    <source>
        <dbReference type="EMBL" id="KCZ99469.1"/>
    </source>
</evidence>